<dbReference type="Pfam" id="PF05572">
    <property type="entry name" value="Peptidase_M43"/>
    <property type="match status" value="1"/>
</dbReference>
<feature type="region of interest" description="Disordered" evidence="9">
    <location>
        <begin position="401"/>
        <end position="424"/>
    </location>
</feature>
<evidence type="ECO:0000256" key="7">
    <source>
        <dbReference type="ARBA" id="ARBA00023049"/>
    </source>
</evidence>
<sequence>MMLRFAVSVVCSMHLHSAIAHGEHKHHHDRPHHDRDDKSDGTSRRLENIFENNQNRKFTVGGVSYKSREDFFQSGGRCLTPRRTSEEEDEANNDFKAWKEAKETRKEGGIYADRVGGRRLVGCGDNDCVDWNKQVITVPVQFHVIHDGETGRQYTYESNRTYIERSIKALNFGFQGIDNTEFTPFPNRSYSRYNATEADSKIRFCLAGTTATNNSTWYYAGPLSADFTAMKEASHVGDAETLNVWATQLGGYWGHATLPPNDSARDGVAILNELMPGGPQTIYSEGDTLTHEVGHWLGLKHTHDDGCTGVGDYMIPKANEATSGWDCPVGKDDCSGDGGRNPIHNFMSFYQDNCVDQFTPGQNIRMQSSWEMYRHRSFYSEAFTLAADGFSCVYNPLPTSIPTTSKPTMKPTTSKPTMKPKRPR</sequence>
<evidence type="ECO:0000313" key="12">
    <source>
        <dbReference type="EMBL" id="KAL3770176.1"/>
    </source>
</evidence>
<feature type="region of interest" description="Disordered" evidence="9">
    <location>
        <begin position="22"/>
        <end position="42"/>
    </location>
</feature>
<evidence type="ECO:0000259" key="11">
    <source>
        <dbReference type="Pfam" id="PF05572"/>
    </source>
</evidence>
<evidence type="ECO:0000313" key="13">
    <source>
        <dbReference type="Proteomes" id="UP001530315"/>
    </source>
</evidence>
<evidence type="ECO:0000256" key="10">
    <source>
        <dbReference type="SAM" id="SignalP"/>
    </source>
</evidence>
<reference evidence="12 13" key="1">
    <citation type="submission" date="2024-10" db="EMBL/GenBank/DDBJ databases">
        <title>Updated reference genomes for cyclostephanoid diatoms.</title>
        <authorList>
            <person name="Roberts W.R."/>
            <person name="Alverson A.J."/>
        </authorList>
    </citation>
    <scope>NUCLEOTIDE SEQUENCE [LARGE SCALE GENOMIC DNA]</scope>
    <source>
        <strain evidence="12 13">AJA276-08</strain>
    </source>
</reference>
<dbReference type="AlphaFoldDB" id="A0ABD3N257"/>
<keyword evidence="3" id="KW-0479">Metal-binding</keyword>
<feature type="chain" id="PRO_5044796787" description="Peptidase M43 pregnancy-associated plasma-A domain-containing protein" evidence="10">
    <location>
        <begin position="21"/>
        <end position="424"/>
    </location>
</feature>
<keyword evidence="13" id="KW-1185">Reference proteome</keyword>
<dbReference type="PANTHER" id="PTHR47466">
    <property type="match status" value="1"/>
</dbReference>
<dbReference type="Gene3D" id="3.40.390.10">
    <property type="entry name" value="Collagenase (Catalytic Domain)"/>
    <property type="match status" value="1"/>
</dbReference>
<feature type="compositionally biased region" description="Basic and acidic residues" evidence="9">
    <location>
        <begin position="31"/>
        <end position="42"/>
    </location>
</feature>
<proteinExistence type="inferred from homology"/>
<dbReference type="Proteomes" id="UP001530315">
    <property type="component" value="Unassembled WGS sequence"/>
</dbReference>
<dbReference type="EMBL" id="JALLAZ020001636">
    <property type="protein sequence ID" value="KAL3770176.1"/>
    <property type="molecule type" value="Genomic_DNA"/>
</dbReference>
<dbReference type="GO" id="GO:0046872">
    <property type="term" value="F:metal ion binding"/>
    <property type="evidence" value="ECO:0007669"/>
    <property type="project" value="UniProtKB-KW"/>
</dbReference>
<protein>
    <recommendedName>
        <fullName evidence="11">Peptidase M43 pregnancy-associated plasma-A domain-containing protein</fullName>
    </recommendedName>
</protein>
<dbReference type="PANTHER" id="PTHR47466:SF1">
    <property type="entry name" value="METALLOPROTEASE MEP1 (AFU_ORTHOLOGUE AFUA_1G07730)-RELATED"/>
    <property type="match status" value="1"/>
</dbReference>
<evidence type="ECO:0000256" key="6">
    <source>
        <dbReference type="ARBA" id="ARBA00022833"/>
    </source>
</evidence>
<keyword evidence="6" id="KW-0862">Zinc</keyword>
<keyword evidence="8" id="KW-1015">Disulfide bond</keyword>
<evidence type="ECO:0000256" key="2">
    <source>
        <dbReference type="ARBA" id="ARBA00022670"/>
    </source>
</evidence>
<comment type="similarity">
    <text evidence="1">Belongs to the peptidase M43B family.</text>
</comment>
<dbReference type="GO" id="GO:0006508">
    <property type="term" value="P:proteolysis"/>
    <property type="evidence" value="ECO:0007669"/>
    <property type="project" value="UniProtKB-KW"/>
</dbReference>
<evidence type="ECO:0000256" key="1">
    <source>
        <dbReference type="ARBA" id="ARBA00008721"/>
    </source>
</evidence>
<keyword evidence="7" id="KW-0482">Metalloprotease</keyword>
<feature type="domain" description="Peptidase M43 pregnancy-associated plasma-A" evidence="11">
    <location>
        <begin position="281"/>
        <end position="368"/>
    </location>
</feature>
<feature type="signal peptide" evidence="10">
    <location>
        <begin position="1"/>
        <end position="20"/>
    </location>
</feature>
<evidence type="ECO:0000256" key="9">
    <source>
        <dbReference type="SAM" id="MobiDB-lite"/>
    </source>
</evidence>
<accession>A0ABD3N257</accession>
<evidence type="ECO:0000256" key="5">
    <source>
        <dbReference type="ARBA" id="ARBA00022801"/>
    </source>
</evidence>
<keyword evidence="4 10" id="KW-0732">Signal</keyword>
<organism evidence="12 13">
    <name type="scientific">Stephanodiscus triporus</name>
    <dbReference type="NCBI Taxonomy" id="2934178"/>
    <lineage>
        <taxon>Eukaryota</taxon>
        <taxon>Sar</taxon>
        <taxon>Stramenopiles</taxon>
        <taxon>Ochrophyta</taxon>
        <taxon>Bacillariophyta</taxon>
        <taxon>Coscinodiscophyceae</taxon>
        <taxon>Thalassiosirophycidae</taxon>
        <taxon>Stephanodiscales</taxon>
        <taxon>Stephanodiscaceae</taxon>
        <taxon>Stephanodiscus</taxon>
    </lineage>
</organism>
<name>A0ABD3N257_9STRA</name>
<dbReference type="InterPro" id="IPR024079">
    <property type="entry name" value="MetalloPept_cat_dom_sf"/>
</dbReference>
<dbReference type="CDD" id="cd04275">
    <property type="entry name" value="ZnMc_pappalysin_like"/>
    <property type="match status" value="1"/>
</dbReference>
<feature type="compositionally biased region" description="Low complexity" evidence="9">
    <location>
        <begin position="401"/>
        <end position="417"/>
    </location>
</feature>
<dbReference type="SUPFAM" id="SSF55486">
    <property type="entry name" value="Metalloproteases ('zincins'), catalytic domain"/>
    <property type="match status" value="1"/>
</dbReference>
<comment type="caution">
    <text evidence="12">The sequence shown here is derived from an EMBL/GenBank/DDBJ whole genome shotgun (WGS) entry which is preliminary data.</text>
</comment>
<keyword evidence="2" id="KW-0645">Protease</keyword>
<gene>
    <name evidence="12" type="ORF">ACHAW5_009271</name>
</gene>
<evidence type="ECO:0000256" key="8">
    <source>
        <dbReference type="ARBA" id="ARBA00023157"/>
    </source>
</evidence>
<evidence type="ECO:0000256" key="3">
    <source>
        <dbReference type="ARBA" id="ARBA00022723"/>
    </source>
</evidence>
<dbReference type="InterPro" id="IPR008754">
    <property type="entry name" value="Peptidase_M43"/>
</dbReference>
<dbReference type="GO" id="GO:0008237">
    <property type="term" value="F:metallopeptidase activity"/>
    <property type="evidence" value="ECO:0007669"/>
    <property type="project" value="UniProtKB-KW"/>
</dbReference>
<keyword evidence="5" id="KW-0378">Hydrolase</keyword>
<evidence type="ECO:0000256" key="4">
    <source>
        <dbReference type="ARBA" id="ARBA00022729"/>
    </source>
</evidence>